<dbReference type="InterPro" id="IPR051533">
    <property type="entry name" value="WaaL-like"/>
</dbReference>
<reference evidence="8" key="1">
    <citation type="submission" date="2019-01" db="EMBL/GenBank/DDBJ databases">
        <title>Cytophagaceae bacterium strain CAR-16.</title>
        <authorList>
            <person name="Chen W.-M."/>
        </authorList>
    </citation>
    <scope>NUCLEOTIDE SEQUENCE [LARGE SCALE GENOMIC DNA]</scope>
    <source>
        <strain evidence="8">LLJ-11</strain>
    </source>
</reference>
<feature type="transmembrane region" description="Helical" evidence="5">
    <location>
        <begin position="32"/>
        <end position="49"/>
    </location>
</feature>
<dbReference type="GO" id="GO:0016020">
    <property type="term" value="C:membrane"/>
    <property type="evidence" value="ECO:0007669"/>
    <property type="project" value="UniProtKB-SubCell"/>
</dbReference>
<feature type="domain" description="O-antigen ligase-related" evidence="6">
    <location>
        <begin position="240"/>
        <end position="386"/>
    </location>
</feature>
<feature type="transmembrane region" description="Helical" evidence="5">
    <location>
        <begin position="56"/>
        <end position="75"/>
    </location>
</feature>
<dbReference type="AlphaFoldDB" id="A0A4Q1K157"/>
<sequence>MEVSKKTLTYTSLVLIHILLGIVIFLNTKISVIYSIAILSLSFLILLKTQNKKNEVLFVAAYAVGSEIVLRMAGGFLFYEIAKYSIVFFMLMGIYFSGFSKNSFLYWVFLLSLIPGVLVASVTLNLNANIIKSLSFNLSGPLCLGICSMYCYQRRITLKDLDHLMLTMLLPLLTAVTYMYLYNPSIKNVITSTESNFETSGGFGPNQVSTMIGLAIFLMFTRVIFYSKERWVIVLNITLLMILTFRGLVTFSRGGMICSAIMVALLILVLFFVTKRKAKIKIIWSIVFSLIALTAIWMYSSEQTNGLIDKRYANQDKGGRVKESILTGREVIMEGEFEMFLQNPIMGIGIGKAKEYRLDTFGEVIASHNEITRMMAEHGAFGVLALLILIMTPLTLYINNRQHIYLLSFFTFWILTINHAAMRLAAPAFVYALSLVQVYIVEKAKDNPVIEELE</sequence>
<protein>
    <submittedName>
        <fullName evidence="7">O-antigen ligase domain-containing protein</fullName>
    </submittedName>
</protein>
<feature type="transmembrane region" description="Helical" evidence="5">
    <location>
        <begin position="104"/>
        <end position="124"/>
    </location>
</feature>
<evidence type="ECO:0000256" key="4">
    <source>
        <dbReference type="ARBA" id="ARBA00023136"/>
    </source>
</evidence>
<proteinExistence type="predicted"/>
<dbReference type="OrthoDB" id="1118890at2"/>
<feature type="transmembrane region" description="Helical" evidence="5">
    <location>
        <begin position="7"/>
        <end position="26"/>
    </location>
</feature>
<dbReference type="GO" id="GO:0016874">
    <property type="term" value="F:ligase activity"/>
    <property type="evidence" value="ECO:0007669"/>
    <property type="project" value="UniProtKB-KW"/>
</dbReference>
<comment type="caution">
    <text evidence="7">The sequence shown here is derived from an EMBL/GenBank/DDBJ whole genome shotgun (WGS) entry which is preliminary data.</text>
</comment>
<evidence type="ECO:0000313" key="7">
    <source>
        <dbReference type="EMBL" id="RXR17741.1"/>
    </source>
</evidence>
<feature type="transmembrane region" description="Helical" evidence="5">
    <location>
        <begin position="164"/>
        <end position="183"/>
    </location>
</feature>
<keyword evidence="3 5" id="KW-1133">Transmembrane helix</keyword>
<keyword evidence="2 5" id="KW-0812">Transmembrane</keyword>
<feature type="transmembrane region" description="Helical" evidence="5">
    <location>
        <begin position="130"/>
        <end position="152"/>
    </location>
</feature>
<organism evidence="7 8">
    <name type="scientific">Flavobacterium amnicola</name>
    <dbReference type="NCBI Taxonomy" id="2506422"/>
    <lineage>
        <taxon>Bacteria</taxon>
        <taxon>Pseudomonadati</taxon>
        <taxon>Bacteroidota</taxon>
        <taxon>Flavobacteriia</taxon>
        <taxon>Flavobacteriales</taxon>
        <taxon>Flavobacteriaceae</taxon>
        <taxon>Flavobacterium</taxon>
    </lineage>
</organism>
<evidence type="ECO:0000256" key="2">
    <source>
        <dbReference type="ARBA" id="ARBA00022692"/>
    </source>
</evidence>
<feature type="transmembrane region" description="Helical" evidence="5">
    <location>
        <begin position="203"/>
        <end position="224"/>
    </location>
</feature>
<evidence type="ECO:0000256" key="3">
    <source>
        <dbReference type="ARBA" id="ARBA00022989"/>
    </source>
</evidence>
<accession>A0A4Q1K157</accession>
<feature type="transmembrane region" description="Helical" evidence="5">
    <location>
        <begin position="405"/>
        <end position="426"/>
    </location>
</feature>
<dbReference type="PANTHER" id="PTHR37422:SF13">
    <property type="entry name" value="LIPOPOLYSACCHARIDE BIOSYNTHESIS PROTEIN PA4999-RELATED"/>
    <property type="match status" value="1"/>
</dbReference>
<dbReference type="Pfam" id="PF04932">
    <property type="entry name" value="Wzy_C"/>
    <property type="match status" value="1"/>
</dbReference>
<dbReference type="Proteomes" id="UP000290283">
    <property type="component" value="Unassembled WGS sequence"/>
</dbReference>
<evidence type="ECO:0000313" key="8">
    <source>
        <dbReference type="Proteomes" id="UP000290283"/>
    </source>
</evidence>
<feature type="transmembrane region" description="Helical" evidence="5">
    <location>
        <begin position="81"/>
        <end position="97"/>
    </location>
</feature>
<feature type="transmembrane region" description="Helical" evidence="5">
    <location>
        <begin position="231"/>
        <end position="248"/>
    </location>
</feature>
<evidence type="ECO:0000256" key="5">
    <source>
        <dbReference type="SAM" id="Phobius"/>
    </source>
</evidence>
<name>A0A4Q1K157_9FLAO</name>
<dbReference type="EMBL" id="SBKO01000004">
    <property type="protein sequence ID" value="RXR17741.1"/>
    <property type="molecule type" value="Genomic_DNA"/>
</dbReference>
<gene>
    <name evidence="7" type="ORF">EQG63_09670</name>
</gene>
<keyword evidence="8" id="KW-1185">Reference proteome</keyword>
<keyword evidence="4 5" id="KW-0472">Membrane</keyword>
<comment type="subcellular location">
    <subcellularLocation>
        <location evidence="1">Membrane</location>
        <topology evidence="1">Multi-pass membrane protein</topology>
    </subcellularLocation>
</comment>
<feature type="transmembrane region" description="Helical" evidence="5">
    <location>
        <begin position="379"/>
        <end position="398"/>
    </location>
</feature>
<evidence type="ECO:0000259" key="6">
    <source>
        <dbReference type="Pfam" id="PF04932"/>
    </source>
</evidence>
<feature type="transmembrane region" description="Helical" evidence="5">
    <location>
        <begin position="282"/>
        <end position="300"/>
    </location>
</feature>
<keyword evidence="7" id="KW-0436">Ligase</keyword>
<feature type="transmembrane region" description="Helical" evidence="5">
    <location>
        <begin position="254"/>
        <end position="273"/>
    </location>
</feature>
<evidence type="ECO:0000256" key="1">
    <source>
        <dbReference type="ARBA" id="ARBA00004141"/>
    </source>
</evidence>
<dbReference type="InterPro" id="IPR007016">
    <property type="entry name" value="O-antigen_ligase-rel_domated"/>
</dbReference>
<dbReference type="RefSeq" id="WP_129436169.1">
    <property type="nucleotide sequence ID" value="NZ_SBKO01000004.1"/>
</dbReference>
<dbReference type="PANTHER" id="PTHR37422">
    <property type="entry name" value="TEICHURONIC ACID BIOSYNTHESIS PROTEIN TUAE"/>
    <property type="match status" value="1"/>
</dbReference>